<proteinExistence type="predicted"/>
<reference evidence="2 3" key="1">
    <citation type="submission" date="2021-03" db="EMBL/GenBank/DDBJ databases">
        <title>Genomic Encyclopedia of Type Strains, Phase IV (KMG-IV): sequencing the most valuable type-strain genomes for metagenomic binning, comparative biology and taxonomic classification.</title>
        <authorList>
            <person name="Goeker M."/>
        </authorList>
    </citation>
    <scope>NUCLEOTIDE SEQUENCE [LARGE SCALE GENOMIC DNA]</scope>
    <source>
        <strain evidence="2 3">DSM 26048</strain>
    </source>
</reference>
<keyword evidence="1 2" id="KW-0812">Transmembrane</keyword>
<name>A0ABS4J2K4_9BACL</name>
<dbReference type="EMBL" id="JAGGLB010000023">
    <property type="protein sequence ID" value="MBP1994069.1"/>
    <property type="molecule type" value="Genomic_DNA"/>
</dbReference>
<evidence type="ECO:0000313" key="3">
    <source>
        <dbReference type="Proteomes" id="UP001519287"/>
    </source>
</evidence>
<keyword evidence="1" id="KW-0472">Membrane</keyword>
<feature type="transmembrane region" description="Helical" evidence="1">
    <location>
        <begin position="59"/>
        <end position="81"/>
    </location>
</feature>
<evidence type="ECO:0000256" key="1">
    <source>
        <dbReference type="SAM" id="Phobius"/>
    </source>
</evidence>
<accession>A0ABS4J2K4</accession>
<dbReference type="Pfam" id="PF19638">
    <property type="entry name" value="DUF6141"/>
    <property type="match status" value="1"/>
</dbReference>
<organism evidence="2 3">
    <name type="scientific">Paenibacillus eucommiae</name>
    <dbReference type="NCBI Taxonomy" id="1355755"/>
    <lineage>
        <taxon>Bacteria</taxon>
        <taxon>Bacillati</taxon>
        <taxon>Bacillota</taxon>
        <taxon>Bacilli</taxon>
        <taxon>Bacillales</taxon>
        <taxon>Paenibacillaceae</taxon>
        <taxon>Paenibacillus</taxon>
    </lineage>
</organism>
<evidence type="ECO:0000313" key="2">
    <source>
        <dbReference type="EMBL" id="MBP1994069.1"/>
    </source>
</evidence>
<comment type="caution">
    <text evidence="2">The sequence shown here is derived from an EMBL/GenBank/DDBJ whole genome shotgun (WGS) entry which is preliminary data.</text>
</comment>
<keyword evidence="3" id="KW-1185">Reference proteome</keyword>
<sequence length="178" mass="20799">MVAIINQNKVIYREIQRPRQLLLWLLALLVTVFMWYGFIQQIIFGIPLGSNPAPDAVLVALWLIFGIAFPIIMLIWMKLIIEVRDDGLYIRFMPFHTRYRQFLYKEITHYEPIIYSGFERFGGWGIRVNFKGETAYTMNGNQGLELKLRNKTVVIGTQKPEELKKAMDALNKSQPPTF</sequence>
<keyword evidence="1" id="KW-1133">Transmembrane helix</keyword>
<feature type="transmembrane region" description="Helical" evidence="1">
    <location>
        <begin position="21"/>
        <end position="39"/>
    </location>
</feature>
<dbReference type="Proteomes" id="UP001519287">
    <property type="component" value="Unassembled WGS sequence"/>
</dbReference>
<dbReference type="InterPro" id="IPR046139">
    <property type="entry name" value="DUF6141"/>
</dbReference>
<gene>
    <name evidence="2" type="ORF">J2Z66_005695</name>
</gene>
<protein>
    <submittedName>
        <fullName evidence="2">Energy-coupling factor transporter transmembrane protein EcfT</fullName>
    </submittedName>
</protein>